<organism evidence="1 2">
    <name type="scientific">miscellaneous Crenarchaeota group-1 archaeon SG8-32-1</name>
    <dbReference type="NCBI Taxonomy" id="1685124"/>
    <lineage>
        <taxon>Archaea</taxon>
        <taxon>Candidatus Bathyarchaeota</taxon>
        <taxon>MCG-1</taxon>
    </lineage>
</organism>
<dbReference type="EMBL" id="LFWU01000158">
    <property type="protein sequence ID" value="KON29402.1"/>
    <property type="molecule type" value="Genomic_DNA"/>
</dbReference>
<comment type="caution">
    <text evidence="1">The sequence shown here is derived from an EMBL/GenBank/DDBJ whole genome shotgun (WGS) entry which is preliminary data.</text>
</comment>
<dbReference type="Proteomes" id="UP000037237">
    <property type="component" value="Unassembled WGS sequence"/>
</dbReference>
<evidence type="ECO:0008006" key="3">
    <source>
        <dbReference type="Google" id="ProtNLM"/>
    </source>
</evidence>
<name>A0A0M0BLE8_9ARCH</name>
<accession>A0A0M0BLE8</accession>
<protein>
    <recommendedName>
        <fullName evidence="3">Core-binding (CB) domain-containing protein</fullName>
    </recommendedName>
</protein>
<evidence type="ECO:0000313" key="2">
    <source>
        <dbReference type="Proteomes" id="UP000037237"/>
    </source>
</evidence>
<gene>
    <name evidence="1" type="ORF">AC477_05945</name>
</gene>
<sequence>MTTQCTNLFFQIRVMRMRAQGYNDSTIQNYTKFLKLLRKQGENLEDPESIKATIAEQESWNNSTKCLAVAAYTYYCSI</sequence>
<dbReference type="AlphaFoldDB" id="A0A0M0BLE8"/>
<evidence type="ECO:0000313" key="1">
    <source>
        <dbReference type="EMBL" id="KON29402.1"/>
    </source>
</evidence>
<proteinExistence type="predicted"/>
<reference evidence="1 2" key="1">
    <citation type="submission" date="2015-06" db="EMBL/GenBank/DDBJ databases">
        <title>New insights into the roles of widespread benthic archaea in carbon and nitrogen cycling.</title>
        <authorList>
            <person name="Lazar C.S."/>
            <person name="Baker B.J."/>
            <person name="Seitz K.W."/>
            <person name="Hyde A.S."/>
            <person name="Dick G.J."/>
            <person name="Hinrichs K.-U."/>
            <person name="Teske A.P."/>
        </authorList>
    </citation>
    <scope>NUCLEOTIDE SEQUENCE [LARGE SCALE GENOMIC DNA]</scope>
    <source>
        <strain evidence="1">SG8-32-1</strain>
    </source>
</reference>